<feature type="region of interest" description="Disordered" evidence="1">
    <location>
        <begin position="54"/>
        <end position="82"/>
    </location>
</feature>
<evidence type="ECO:0000256" key="1">
    <source>
        <dbReference type="SAM" id="MobiDB-lite"/>
    </source>
</evidence>
<evidence type="ECO:0000313" key="3">
    <source>
        <dbReference type="Proteomes" id="UP001221413"/>
    </source>
</evidence>
<feature type="compositionally biased region" description="Low complexity" evidence="1">
    <location>
        <begin position="188"/>
        <end position="207"/>
    </location>
</feature>
<keyword evidence="3" id="KW-1185">Reference proteome</keyword>
<feature type="region of interest" description="Disordered" evidence="1">
    <location>
        <begin position="109"/>
        <end position="292"/>
    </location>
</feature>
<dbReference type="Proteomes" id="UP001221413">
    <property type="component" value="Unassembled WGS sequence"/>
</dbReference>
<evidence type="ECO:0000313" key="2">
    <source>
        <dbReference type="EMBL" id="KAJ6257626.1"/>
    </source>
</evidence>
<feature type="compositionally biased region" description="Polar residues" evidence="1">
    <location>
        <begin position="169"/>
        <end position="178"/>
    </location>
</feature>
<protein>
    <submittedName>
        <fullName evidence="2">Uncharacterized protein</fullName>
    </submittedName>
</protein>
<reference evidence="2" key="1">
    <citation type="submission" date="2023-01" db="EMBL/GenBank/DDBJ databases">
        <title>The chitinases involved in constricting ring structure development in the nematode-trapping fungus Drechslerella dactyloides.</title>
        <authorList>
            <person name="Wang R."/>
            <person name="Zhang L."/>
            <person name="Tang P."/>
            <person name="Li S."/>
            <person name="Liang L."/>
        </authorList>
    </citation>
    <scope>NUCLEOTIDE SEQUENCE</scope>
    <source>
        <strain evidence="2">YMF1.00031</strain>
    </source>
</reference>
<gene>
    <name evidence="2" type="ORF">Dda_7413</name>
</gene>
<comment type="caution">
    <text evidence="2">The sequence shown here is derived from an EMBL/GenBank/DDBJ whole genome shotgun (WGS) entry which is preliminary data.</text>
</comment>
<proteinExistence type="predicted"/>
<organism evidence="2 3">
    <name type="scientific">Drechslerella dactyloides</name>
    <name type="common">Nematode-trapping fungus</name>
    <name type="synonym">Arthrobotrys dactyloides</name>
    <dbReference type="NCBI Taxonomy" id="74499"/>
    <lineage>
        <taxon>Eukaryota</taxon>
        <taxon>Fungi</taxon>
        <taxon>Dikarya</taxon>
        <taxon>Ascomycota</taxon>
        <taxon>Pezizomycotina</taxon>
        <taxon>Orbiliomycetes</taxon>
        <taxon>Orbiliales</taxon>
        <taxon>Orbiliaceae</taxon>
        <taxon>Drechslerella</taxon>
    </lineage>
</organism>
<feature type="compositionally biased region" description="Low complexity" evidence="1">
    <location>
        <begin position="257"/>
        <end position="274"/>
    </location>
</feature>
<dbReference type="AlphaFoldDB" id="A0AAD6IVN0"/>
<sequence>MVDFEYRQKPSVPDNVGETIPIHRDRAKGCGGLTESERFAAIASAARAQAEAELVARGGAVDSQTSPRPEQNRNGESILENVSEAIDSITPEGLSEVELARRLRQEAAERRAGGVHSLENVGAGEQERDGGNRETGERQNAQMGAMRPPSPYVESISDVDVQEPAQAISPVQRQTQIGQGRAERVGPRASQSASGTSATRASTRAGSPVSESSNVLRATGSANPAGMPTRNASAPIESDRNESREQPTNSPGGRPRSPMLLDSDSAPDSAPESPQTSGSRMSVDPPNEVNGIELNVDQPTYIGWCGGGRNKRQFFVVNAHHDNEQYVIRRSSGNEDPRLKIDMDIEQDGFARDRDGVLRCWSDVDFQGAASIPHGQNCHLYYLISWDGSPHDRYAFTLDKLTKLREVPGHRKKVTKGAVLDIIKRWARTTNRVQGFDPDLFIPYQILQIYEQRREMAMHVARGPLIGRNLRLHTSGSEHANRMVVNMPIGANARSRNLEVLNTGNASSPAVSGEHAQAMFSNTRDPNGFVTRDDMEGMFANIRNDLSTLLSQFIHNLPPIMVCLHALSLPLGLPLGLLRVPSLPLRSPHLSPHALSLRLLLDH</sequence>
<dbReference type="EMBL" id="JAQGDS010000010">
    <property type="protein sequence ID" value="KAJ6257626.1"/>
    <property type="molecule type" value="Genomic_DNA"/>
</dbReference>
<name>A0AAD6IVN0_DREDA</name>
<feature type="compositionally biased region" description="Polar residues" evidence="1">
    <location>
        <begin position="209"/>
        <end position="222"/>
    </location>
</feature>
<feature type="compositionally biased region" description="Polar residues" evidence="1">
    <location>
        <begin position="62"/>
        <end position="75"/>
    </location>
</feature>
<feature type="compositionally biased region" description="Basic and acidic residues" evidence="1">
    <location>
        <begin position="125"/>
        <end position="137"/>
    </location>
</feature>
<accession>A0AAD6IVN0</accession>